<proteinExistence type="predicted"/>
<dbReference type="Gene3D" id="3.40.50.300">
    <property type="entry name" value="P-loop containing nucleotide triphosphate hydrolases"/>
    <property type="match status" value="1"/>
</dbReference>
<keyword evidence="2" id="KW-1185">Reference proteome</keyword>
<comment type="caution">
    <text evidence="1">The sequence shown here is derived from an EMBL/GenBank/DDBJ whole genome shotgun (WGS) entry which is preliminary data.</text>
</comment>
<protein>
    <submittedName>
        <fullName evidence="1">Uncharacterized protein</fullName>
    </submittedName>
</protein>
<accession>A0ABY2Q5B1</accession>
<sequence>MIVDSQADTGQTGMNAAHMKKLNDRQRTAVEHYVDFPDRTIGDPRLIVGGTGARKTKTLVHRVAHLIPSRLNRHPNKKLKLHFSKPKVDTAIKAGYEQHCRYCLLSFGCCAFGIAP</sequence>
<dbReference type="RefSeq" id="WP_136359572.1">
    <property type="nucleotide sequence ID" value="NZ_SSNY01000011.1"/>
</dbReference>
<name>A0ABY2Q5B1_9HYPH</name>
<evidence type="ECO:0000313" key="1">
    <source>
        <dbReference type="EMBL" id="THF55534.1"/>
    </source>
</evidence>
<dbReference type="InterPro" id="IPR027417">
    <property type="entry name" value="P-loop_NTPase"/>
</dbReference>
<gene>
    <name evidence="1" type="ORF">E6C48_18085</name>
</gene>
<evidence type="ECO:0000313" key="2">
    <source>
        <dbReference type="Proteomes" id="UP000306441"/>
    </source>
</evidence>
<dbReference type="Proteomes" id="UP000306441">
    <property type="component" value="Unassembled WGS sequence"/>
</dbReference>
<reference evidence="1 2" key="1">
    <citation type="submission" date="2019-04" db="EMBL/GenBank/DDBJ databases">
        <title>Mesorhizobium composti sp. nov., isolated from compost.</title>
        <authorList>
            <person name="Lin S.-Y."/>
            <person name="Hameed A."/>
            <person name="Hsieh Y.-T."/>
            <person name="Young C.-C."/>
        </authorList>
    </citation>
    <scope>NUCLEOTIDE SEQUENCE [LARGE SCALE GENOMIC DNA]</scope>
    <source>
        <strain evidence="1 2">CC-YTH430</strain>
    </source>
</reference>
<dbReference type="EMBL" id="SSNY01000011">
    <property type="protein sequence ID" value="THF55534.1"/>
    <property type="molecule type" value="Genomic_DNA"/>
</dbReference>
<organism evidence="1 2">
    <name type="scientific">Ollibium composti</name>
    <dbReference type="NCBI Taxonomy" id="2675109"/>
    <lineage>
        <taxon>Bacteria</taxon>
        <taxon>Pseudomonadati</taxon>
        <taxon>Pseudomonadota</taxon>
        <taxon>Alphaproteobacteria</taxon>
        <taxon>Hyphomicrobiales</taxon>
        <taxon>Phyllobacteriaceae</taxon>
        <taxon>Ollibium</taxon>
    </lineage>
</organism>
<dbReference type="SUPFAM" id="SSF52540">
    <property type="entry name" value="P-loop containing nucleoside triphosphate hydrolases"/>
    <property type="match status" value="1"/>
</dbReference>